<evidence type="ECO:0000313" key="3">
    <source>
        <dbReference type="EMBL" id="WQE04530.1"/>
    </source>
</evidence>
<keyword evidence="1" id="KW-0472">Membrane</keyword>
<dbReference type="Proteomes" id="UP001324384">
    <property type="component" value="Chromosome"/>
</dbReference>
<gene>
    <name evidence="2" type="ORF">B0180_09120</name>
    <name evidence="3" type="ORF">U0021_02775</name>
</gene>
<name>A0A1S9ZI60_9GAMM</name>
<keyword evidence="5" id="KW-1185">Reference proteome</keyword>
<protein>
    <submittedName>
        <fullName evidence="2">Uncharacterized protein</fullName>
    </submittedName>
</protein>
<dbReference type="Proteomes" id="UP000190322">
    <property type="component" value="Unassembled WGS sequence"/>
</dbReference>
<feature type="transmembrane region" description="Helical" evidence="1">
    <location>
        <begin position="20"/>
        <end position="53"/>
    </location>
</feature>
<evidence type="ECO:0000313" key="4">
    <source>
        <dbReference type="Proteomes" id="UP000190322"/>
    </source>
</evidence>
<proteinExistence type="predicted"/>
<dbReference type="AlphaFoldDB" id="A0A1S9ZI60"/>
<dbReference type="EMBL" id="MUXT01000009">
    <property type="protein sequence ID" value="OOR83017.1"/>
    <property type="molecule type" value="Genomic_DNA"/>
</dbReference>
<dbReference type="EMBL" id="CP139961">
    <property type="protein sequence ID" value="WQE04530.1"/>
    <property type="molecule type" value="Genomic_DNA"/>
</dbReference>
<evidence type="ECO:0000313" key="2">
    <source>
        <dbReference type="EMBL" id="OOR83017.1"/>
    </source>
</evidence>
<sequence length="118" mass="13240">MTKQPLAKPRYNFLEGVTDWLSAYMISGTIAAFVGGGLWVLIGVAILIIILLAFMMYRPKAKFRIYVMALAVYVAALISLIIRTGNQPLNALWVMLLVLGFTQAVLTVRYYHHHLKAN</sequence>
<feature type="transmembrane region" description="Helical" evidence="1">
    <location>
        <begin position="91"/>
        <end position="111"/>
    </location>
</feature>
<evidence type="ECO:0000313" key="5">
    <source>
        <dbReference type="Proteomes" id="UP001324384"/>
    </source>
</evidence>
<dbReference type="RefSeq" id="WP_078256629.1">
    <property type="nucleotide sequence ID" value="NZ_CP139961.1"/>
</dbReference>
<keyword evidence="1" id="KW-0812">Transmembrane</keyword>
<keyword evidence="1" id="KW-1133">Transmembrane helix</keyword>
<organism evidence="2 4">
    <name type="scientific">Moraxella canis</name>
    <dbReference type="NCBI Taxonomy" id="90239"/>
    <lineage>
        <taxon>Bacteria</taxon>
        <taxon>Pseudomonadati</taxon>
        <taxon>Pseudomonadota</taxon>
        <taxon>Gammaproteobacteria</taxon>
        <taxon>Moraxellales</taxon>
        <taxon>Moraxellaceae</taxon>
        <taxon>Moraxella</taxon>
    </lineage>
</organism>
<feature type="transmembrane region" description="Helical" evidence="1">
    <location>
        <begin position="65"/>
        <end position="85"/>
    </location>
</feature>
<evidence type="ECO:0000256" key="1">
    <source>
        <dbReference type="SAM" id="Phobius"/>
    </source>
</evidence>
<accession>A0A1S9ZI60</accession>
<reference evidence="3 5" key="2">
    <citation type="submission" date="2023-12" db="EMBL/GenBank/DDBJ databases">
        <title>Genome sequencing and assembly of bacterial species from a model synthetic community.</title>
        <authorList>
            <person name="Hogle S.L."/>
        </authorList>
    </citation>
    <scope>NUCLEOTIDE SEQUENCE [LARGE SCALE GENOMIC DNA]</scope>
    <source>
        <strain evidence="3 5">HAMBI_2792</strain>
    </source>
</reference>
<reference evidence="2 4" key="1">
    <citation type="submission" date="2017-02" db="EMBL/GenBank/DDBJ databases">
        <title>Draft genome sequence of Moraxella canis CCUG 8415A type strain.</title>
        <authorList>
            <person name="Engstrom-Jakobsson H."/>
            <person name="Salva-Serra F."/>
            <person name="Thorell K."/>
            <person name="Gonzales-Siles L."/>
            <person name="Karlsson R."/>
            <person name="Boulund F."/>
            <person name="Engstrand L."/>
            <person name="Moore E."/>
        </authorList>
    </citation>
    <scope>NUCLEOTIDE SEQUENCE [LARGE SCALE GENOMIC DNA]</scope>
    <source>
        <strain evidence="2 4">CCUG 8415A</strain>
    </source>
</reference>